<dbReference type="EMBL" id="CP091512">
    <property type="protein sequence ID" value="UOO92316.1"/>
    <property type="molecule type" value="Genomic_DNA"/>
</dbReference>
<gene>
    <name evidence="1" type="ORF">LVJ81_11985</name>
</gene>
<keyword evidence="2" id="KW-1185">Reference proteome</keyword>
<sequence length="190" mass="21579">MSQHNSKTQPIHIGQHIVRSIYGMFLLLEPPDATVLKAHTVDIATLAWRLPCAWSQWIFDDGISHKRLLWLGCPRGDDMVLFEQRMCDVVAHFKITTYASILLTADCVSVSLHQNGEKQVWFSPGGFLTVEWQQDLLSQLFGSPNHLLHLRELSAHGAIAEPQTNAGRMARQLKAQQLWRDLSWDKTSVL</sequence>
<dbReference type="Proteomes" id="UP000832034">
    <property type="component" value="Chromosome"/>
</dbReference>
<name>A0ABY4EAK1_VITST</name>
<evidence type="ECO:0000313" key="1">
    <source>
        <dbReference type="EMBL" id="UOO92316.1"/>
    </source>
</evidence>
<evidence type="ECO:0000313" key="2">
    <source>
        <dbReference type="Proteomes" id="UP000832034"/>
    </source>
</evidence>
<reference evidence="1" key="1">
    <citation type="submission" date="2021-12" db="EMBL/GenBank/DDBJ databases">
        <authorList>
            <person name="Veyrier F.J."/>
        </authorList>
    </citation>
    <scope>NUCLEOTIDE SEQUENCE</scope>
    <source>
        <strain evidence="1">SAG 1488-6</strain>
    </source>
</reference>
<protein>
    <submittedName>
        <fullName evidence="1">Uncharacterized protein</fullName>
    </submittedName>
</protein>
<dbReference type="RefSeq" id="WP_019959217.1">
    <property type="nucleotide sequence ID" value="NZ_CP091512.1"/>
</dbReference>
<proteinExistence type="predicted"/>
<organism evidence="1 2">
    <name type="scientific">Vitreoscilla stercoraria</name>
    <dbReference type="NCBI Taxonomy" id="61"/>
    <lineage>
        <taxon>Bacteria</taxon>
        <taxon>Pseudomonadati</taxon>
        <taxon>Pseudomonadota</taxon>
        <taxon>Betaproteobacteria</taxon>
        <taxon>Neisseriales</taxon>
        <taxon>Neisseriaceae</taxon>
        <taxon>Vitreoscilla</taxon>
    </lineage>
</organism>
<accession>A0ABY4EAK1</accession>
<reference evidence="1" key="2">
    <citation type="journal article" date="2022" name="Res Sq">
        <title>Evolution of multicellular longitudinally dividing oral cavity symbionts (Neisseriaceae).</title>
        <authorList>
            <person name="Nyongesa S."/>
            <person name="Weber P."/>
            <person name="Bernet E."/>
            <person name="Pullido F."/>
            <person name="Nieckarz M."/>
            <person name="Delaby M."/>
            <person name="Nieves C."/>
            <person name="Viehboeck T."/>
            <person name="Krause N."/>
            <person name="Rivera-Millot A."/>
            <person name="Nakamura A."/>
            <person name="Vischer N."/>
            <person name="VanNieuwenhze M."/>
            <person name="Brun Y."/>
            <person name="Cava F."/>
            <person name="Bulgheresi S."/>
            <person name="Veyrier F."/>
        </authorList>
    </citation>
    <scope>NUCLEOTIDE SEQUENCE</scope>
    <source>
        <strain evidence="1">SAG 1488-6</strain>
    </source>
</reference>